<reference evidence="3" key="1">
    <citation type="journal article" date="2015" name="Proc. Natl. Acad. Sci. U.S.A.">
        <title>Genome sequencing of adzuki bean (Vigna angularis) provides insight into high starch and low fat accumulation and domestication.</title>
        <authorList>
            <person name="Yang K."/>
            <person name="Tian Z."/>
            <person name="Chen C."/>
            <person name="Luo L."/>
            <person name="Zhao B."/>
            <person name="Wang Z."/>
            <person name="Yu L."/>
            <person name="Li Y."/>
            <person name="Sun Y."/>
            <person name="Li W."/>
            <person name="Chen Y."/>
            <person name="Li Y."/>
            <person name="Zhang Y."/>
            <person name="Ai D."/>
            <person name="Zhao J."/>
            <person name="Shang C."/>
            <person name="Ma Y."/>
            <person name="Wu B."/>
            <person name="Wang M."/>
            <person name="Gao L."/>
            <person name="Sun D."/>
            <person name="Zhang P."/>
            <person name="Guo F."/>
            <person name="Wang W."/>
            <person name="Li Y."/>
            <person name="Wang J."/>
            <person name="Varshney R.K."/>
            <person name="Wang J."/>
            <person name="Ling H.Q."/>
            <person name="Wan P."/>
        </authorList>
    </citation>
    <scope>NUCLEOTIDE SEQUENCE</scope>
    <source>
        <strain evidence="3">cv. Jingnong 6</strain>
    </source>
</reference>
<evidence type="ECO:0000313" key="2">
    <source>
        <dbReference type="EMBL" id="KOM43652.1"/>
    </source>
</evidence>
<dbReference type="AlphaFoldDB" id="A0A0L9UM60"/>
<name>A0A0L9UM60_PHAAN</name>
<feature type="region of interest" description="Disordered" evidence="1">
    <location>
        <begin position="199"/>
        <end position="225"/>
    </location>
</feature>
<accession>A0A0L9UM60</accession>
<dbReference type="EMBL" id="CM003375">
    <property type="protein sequence ID" value="KOM43652.1"/>
    <property type="molecule type" value="Genomic_DNA"/>
</dbReference>
<organism evidence="2 3">
    <name type="scientific">Phaseolus angularis</name>
    <name type="common">Azuki bean</name>
    <name type="synonym">Vigna angularis</name>
    <dbReference type="NCBI Taxonomy" id="3914"/>
    <lineage>
        <taxon>Eukaryota</taxon>
        <taxon>Viridiplantae</taxon>
        <taxon>Streptophyta</taxon>
        <taxon>Embryophyta</taxon>
        <taxon>Tracheophyta</taxon>
        <taxon>Spermatophyta</taxon>
        <taxon>Magnoliopsida</taxon>
        <taxon>eudicotyledons</taxon>
        <taxon>Gunneridae</taxon>
        <taxon>Pentapetalae</taxon>
        <taxon>rosids</taxon>
        <taxon>fabids</taxon>
        <taxon>Fabales</taxon>
        <taxon>Fabaceae</taxon>
        <taxon>Papilionoideae</taxon>
        <taxon>50 kb inversion clade</taxon>
        <taxon>NPAAA clade</taxon>
        <taxon>indigoferoid/millettioid clade</taxon>
        <taxon>Phaseoleae</taxon>
        <taxon>Vigna</taxon>
    </lineage>
</organism>
<evidence type="ECO:0000313" key="3">
    <source>
        <dbReference type="Proteomes" id="UP000053144"/>
    </source>
</evidence>
<proteinExistence type="predicted"/>
<protein>
    <submittedName>
        <fullName evidence="2">Uncharacterized protein</fullName>
    </submittedName>
</protein>
<dbReference type="Gramene" id="KOM43652">
    <property type="protein sequence ID" value="KOM43652"/>
    <property type="gene ID" value="LR48_Vigan05g125700"/>
</dbReference>
<evidence type="ECO:0000256" key="1">
    <source>
        <dbReference type="SAM" id="MobiDB-lite"/>
    </source>
</evidence>
<gene>
    <name evidence="2" type="ORF">LR48_Vigan05g125700</name>
</gene>
<sequence length="291" mass="32798">MVELVWSSFSSQALMTELVWSNSGWSRLLQQFVIGRSRLTMKVALQTGRSYNPSILVKVGRPKKEVMLESNIAGPTGQLGTPDNMQKVGYTTRIKRTSLFFFFPYDLHHHWAKPLPPCRQPLAPLLSSINAPPESLPHHLHRDRESSVAIFTMLRRQPCNLHLHRNWIREICTTAQVERASIPSRIPFTSLSTGNMPIQPLLRVSPPTASGSPPSRPLVPSGSEARERLRFEEGVQSPLRAHRRPSVVPDDLRIIAYGEGKGKSFVRAFMLVPDKHLGSSRCFSVCVIYYV</sequence>
<dbReference type="Proteomes" id="UP000053144">
    <property type="component" value="Chromosome 5"/>
</dbReference>